<comment type="caution">
    <text evidence="2">The sequence shown here is derived from an EMBL/GenBank/DDBJ whole genome shotgun (WGS) entry which is preliminary data.</text>
</comment>
<dbReference type="PANTHER" id="PTHR39339:SF1">
    <property type="entry name" value="CHAD DOMAIN-CONTAINING PROTEIN"/>
    <property type="match status" value="1"/>
</dbReference>
<dbReference type="Pfam" id="PF05235">
    <property type="entry name" value="CHAD"/>
    <property type="match status" value="1"/>
</dbReference>
<dbReference type="EMBL" id="AATP01000002">
    <property type="protein sequence ID" value="EAU41601.1"/>
    <property type="molecule type" value="Genomic_DNA"/>
</dbReference>
<keyword evidence="3" id="KW-1185">Reference proteome</keyword>
<dbReference type="HOGENOM" id="CLU_074535_0_0_5"/>
<evidence type="ECO:0000313" key="2">
    <source>
        <dbReference type="EMBL" id="EAU41601.1"/>
    </source>
</evidence>
<dbReference type="AlphaFoldDB" id="Q0G480"/>
<organism evidence="2 3">
    <name type="scientific">Fulvimarina pelagi HTCC2506</name>
    <dbReference type="NCBI Taxonomy" id="314231"/>
    <lineage>
        <taxon>Bacteria</taxon>
        <taxon>Pseudomonadati</taxon>
        <taxon>Pseudomonadota</taxon>
        <taxon>Alphaproteobacteria</taxon>
        <taxon>Hyphomicrobiales</taxon>
        <taxon>Aurantimonadaceae</taxon>
        <taxon>Fulvimarina</taxon>
    </lineage>
</organism>
<dbReference type="RefSeq" id="WP_007067976.1">
    <property type="nucleotide sequence ID" value="NZ_DS022272.1"/>
</dbReference>
<feature type="domain" description="CHAD" evidence="1">
    <location>
        <begin position="8"/>
        <end position="291"/>
    </location>
</feature>
<sequence>MSYAIDPAKHLGAEIQRIAEEQIGKAEKSLKGAGEEPHEAIHDARKRLKKLRGLVRLIRPEMEDFYKAQNVLFRDTAKKLSGMRDKAALVEAMQKLEERFADEIETDAFGPVNTKLIADRDAEIKSGTKDAPRRIEETLHALKKARCAFRRCRFDKAKYKPKRDAKIAAAGLEKTYGRARKALKIARKSRDTEDLHELRKRIKYHWAHLRLLKALWPDGFEPAIETAKRIADDLGDDHDLAVMRAEMQSAPDSLGGEGDLSIIVALIDRRQAELREGALDAAGILLAEKPEAIAARIERLYRLAARRSTRPSVLPPMEPAAKLRVAKA</sequence>
<dbReference type="PROSITE" id="PS51708">
    <property type="entry name" value="CHAD"/>
    <property type="match status" value="1"/>
</dbReference>
<dbReference type="Gene3D" id="1.40.20.10">
    <property type="entry name" value="CHAD domain"/>
    <property type="match status" value="1"/>
</dbReference>
<dbReference type="PANTHER" id="PTHR39339">
    <property type="entry name" value="SLR1444 PROTEIN"/>
    <property type="match status" value="1"/>
</dbReference>
<gene>
    <name evidence="2" type="ORF">FP2506_14249</name>
</gene>
<dbReference type="eggNOG" id="COG5607">
    <property type="taxonomic scope" value="Bacteria"/>
</dbReference>
<proteinExistence type="predicted"/>
<accession>Q0G480</accession>
<dbReference type="STRING" id="217511.GCA_001463845_03400"/>
<dbReference type="InterPro" id="IPR007899">
    <property type="entry name" value="CHAD_dom"/>
</dbReference>
<evidence type="ECO:0000259" key="1">
    <source>
        <dbReference type="PROSITE" id="PS51708"/>
    </source>
</evidence>
<protein>
    <recommendedName>
        <fullName evidence="1">CHAD domain-containing protein</fullName>
    </recommendedName>
</protein>
<evidence type="ECO:0000313" key="3">
    <source>
        <dbReference type="Proteomes" id="UP000004310"/>
    </source>
</evidence>
<dbReference type="InterPro" id="IPR038186">
    <property type="entry name" value="CHAD_dom_sf"/>
</dbReference>
<dbReference type="SMART" id="SM00880">
    <property type="entry name" value="CHAD"/>
    <property type="match status" value="1"/>
</dbReference>
<dbReference type="Proteomes" id="UP000004310">
    <property type="component" value="Unassembled WGS sequence"/>
</dbReference>
<reference evidence="2 3" key="1">
    <citation type="journal article" date="2010" name="J. Bacteriol.">
        <title>Genome sequence of Fulvimarina pelagi HTCC2506T, a Mn(II)-oxidizing alphaproteobacterium possessing an aerobic anoxygenic photosynthetic gene cluster and Xanthorhodopsin.</title>
        <authorList>
            <person name="Kang I."/>
            <person name="Oh H.M."/>
            <person name="Lim S.I."/>
            <person name="Ferriera S."/>
            <person name="Giovannoni S.J."/>
            <person name="Cho J.C."/>
        </authorList>
    </citation>
    <scope>NUCLEOTIDE SEQUENCE [LARGE SCALE GENOMIC DNA]</scope>
    <source>
        <strain evidence="2 3">HTCC2506</strain>
    </source>
</reference>
<name>Q0G480_9HYPH</name>